<dbReference type="GO" id="GO:0050661">
    <property type="term" value="F:NADP binding"/>
    <property type="evidence" value="ECO:0007669"/>
    <property type="project" value="InterPro"/>
</dbReference>
<protein>
    <recommendedName>
        <fullName evidence="4">Flavin-containing monooxygenase</fullName>
        <ecNumber evidence="4">1.-.-.-</ecNumber>
    </recommendedName>
</protein>
<accession>A0A922MH52</accession>
<dbReference type="EC" id="1.-.-.-" evidence="4"/>
<proteinExistence type="inferred from homology"/>
<evidence type="ECO:0000313" key="7">
    <source>
        <dbReference type="Proteomes" id="UP000814243"/>
    </source>
</evidence>
<keyword evidence="5" id="KW-0732">Signal</keyword>
<dbReference type="Proteomes" id="UP000814243">
    <property type="component" value="Unassembled WGS sequence"/>
</dbReference>
<sequence>MIRIKIKTVFKFLAATVLGLFLLKTKDHEDVSDNYLYDSAPVPRACIIGAGYSGLGTARTNTPRQTMEYSGFPFPEETPSYPTGPCFYKYLQRFAKHFGLLDNIQVSTNEMGMIKIIRL</sequence>
<gene>
    <name evidence="6" type="ORF">HF086_003426</name>
</gene>
<keyword evidence="1 4" id="KW-0285">Flavoprotein</keyword>
<organism evidence="6 7">
    <name type="scientific">Spodoptera exigua</name>
    <name type="common">Beet armyworm</name>
    <name type="synonym">Noctua fulgens</name>
    <dbReference type="NCBI Taxonomy" id="7107"/>
    <lineage>
        <taxon>Eukaryota</taxon>
        <taxon>Metazoa</taxon>
        <taxon>Ecdysozoa</taxon>
        <taxon>Arthropoda</taxon>
        <taxon>Hexapoda</taxon>
        <taxon>Insecta</taxon>
        <taxon>Pterygota</taxon>
        <taxon>Neoptera</taxon>
        <taxon>Endopterygota</taxon>
        <taxon>Lepidoptera</taxon>
        <taxon>Glossata</taxon>
        <taxon>Ditrysia</taxon>
        <taxon>Noctuoidea</taxon>
        <taxon>Noctuidae</taxon>
        <taxon>Amphipyrinae</taxon>
        <taxon>Spodoptera</taxon>
    </lineage>
</organism>
<evidence type="ECO:0000256" key="1">
    <source>
        <dbReference type="ARBA" id="ARBA00022630"/>
    </source>
</evidence>
<keyword evidence="4" id="KW-0503">Monooxygenase</keyword>
<feature type="signal peptide" evidence="5">
    <location>
        <begin position="1"/>
        <end position="19"/>
    </location>
</feature>
<dbReference type="InterPro" id="IPR036188">
    <property type="entry name" value="FAD/NAD-bd_sf"/>
</dbReference>
<name>A0A922MH52_SPOEX</name>
<feature type="chain" id="PRO_5036758596" description="Flavin-containing monooxygenase" evidence="5">
    <location>
        <begin position="20"/>
        <end position="119"/>
    </location>
</feature>
<dbReference type="GO" id="GO:0050660">
    <property type="term" value="F:flavin adenine dinucleotide binding"/>
    <property type="evidence" value="ECO:0007669"/>
    <property type="project" value="InterPro"/>
</dbReference>
<dbReference type="AlphaFoldDB" id="A0A922MH52"/>
<dbReference type="SUPFAM" id="SSF51905">
    <property type="entry name" value="FAD/NAD(P)-binding domain"/>
    <property type="match status" value="1"/>
</dbReference>
<evidence type="ECO:0000256" key="3">
    <source>
        <dbReference type="ARBA" id="ARBA00023002"/>
    </source>
</evidence>
<evidence type="ECO:0000256" key="5">
    <source>
        <dbReference type="SAM" id="SignalP"/>
    </source>
</evidence>
<dbReference type="Gene3D" id="3.50.50.60">
    <property type="entry name" value="FAD/NAD(P)-binding domain"/>
    <property type="match status" value="1"/>
</dbReference>
<keyword evidence="2 4" id="KW-0274">FAD</keyword>
<keyword evidence="3 4" id="KW-0560">Oxidoreductase</keyword>
<evidence type="ECO:0000256" key="2">
    <source>
        <dbReference type="ARBA" id="ARBA00022827"/>
    </source>
</evidence>
<dbReference type="InterPro" id="IPR020946">
    <property type="entry name" value="Flavin_mOase-like"/>
</dbReference>
<comment type="similarity">
    <text evidence="4">Belongs to the FMO family.</text>
</comment>
<evidence type="ECO:0000256" key="4">
    <source>
        <dbReference type="RuleBase" id="RU361177"/>
    </source>
</evidence>
<dbReference type="Pfam" id="PF00743">
    <property type="entry name" value="FMO-like"/>
    <property type="match status" value="1"/>
</dbReference>
<dbReference type="EMBL" id="JACEFF010000488">
    <property type="protein sequence ID" value="KAH9636608.1"/>
    <property type="molecule type" value="Genomic_DNA"/>
</dbReference>
<reference evidence="6" key="1">
    <citation type="journal article" date="2021" name="G3 (Bethesda)">
        <title>Genome and transcriptome analysis of the beet armyworm Spodoptera exigua reveals targets for pest control. .</title>
        <authorList>
            <person name="Simon S."/>
            <person name="Breeschoten T."/>
            <person name="Jansen H.J."/>
            <person name="Dirks R.P."/>
            <person name="Schranz M.E."/>
            <person name="Ros V.I.D."/>
        </authorList>
    </citation>
    <scope>NUCLEOTIDE SEQUENCE</scope>
    <source>
        <strain evidence="6">TB_SE_WUR_2020</strain>
    </source>
</reference>
<comment type="cofactor">
    <cofactor evidence="4">
        <name>FAD</name>
        <dbReference type="ChEBI" id="CHEBI:57692"/>
    </cofactor>
</comment>
<evidence type="ECO:0000313" key="6">
    <source>
        <dbReference type="EMBL" id="KAH9636608.1"/>
    </source>
</evidence>
<comment type="caution">
    <text evidence="6">The sequence shown here is derived from an EMBL/GenBank/DDBJ whole genome shotgun (WGS) entry which is preliminary data.</text>
</comment>
<dbReference type="GO" id="GO:0004499">
    <property type="term" value="F:N,N-dimethylaniline monooxygenase activity"/>
    <property type="evidence" value="ECO:0007669"/>
    <property type="project" value="InterPro"/>
</dbReference>